<sequence>RSPTTRMTPMLLHRLFQEKARKLTLESKLGNFNAFSQYLSRRKKRFNVSFCATTKDSQKLPINIAEAVWAFRKTVGTLHLQHDYSDFSIPNLDQTMPEEEKEDIGRYMVNKSLLKMVEPGPTKTATLYVQELLRQIFREEN</sequence>
<evidence type="ECO:0000313" key="1">
    <source>
        <dbReference type="EMBL" id="KAG0443895.1"/>
    </source>
</evidence>
<reference evidence="1 2" key="1">
    <citation type="journal article" date="2020" name="Cell">
        <title>Large-Scale Comparative Analyses of Tick Genomes Elucidate Their Genetic Diversity and Vector Capacities.</title>
        <authorList>
            <consortium name="Tick Genome and Microbiome Consortium (TIGMIC)"/>
            <person name="Jia N."/>
            <person name="Wang J."/>
            <person name="Shi W."/>
            <person name="Du L."/>
            <person name="Sun Y."/>
            <person name="Zhan W."/>
            <person name="Jiang J.F."/>
            <person name="Wang Q."/>
            <person name="Zhang B."/>
            <person name="Ji P."/>
            <person name="Bell-Sakyi L."/>
            <person name="Cui X.M."/>
            <person name="Yuan T.T."/>
            <person name="Jiang B.G."/>
            <person name="Yang W.F."/>
            <person name="Lam T.T."/>
            <person name="Chang Q.C."/>
            <person name="Ding S.J."/>
            <person name="Wang X.J."/>
            <person name="Zhu J.G."/>
            <person name="Ruan X.D."/>
            <person name="Zhao L."/>
            <person name="Wei J.T."/>
            <person name="Ye R.Z."/>
            <person name="Que T.C."/>
            <person name="Du C.H."/>
            <person name="Zhou Y.H."/>
            <person name="Cheng J.X."/>
            <person name="Dai P.F."/>
            <person name="Guo W.B."/>
            <person name="Han X.H."/>
            <person name="Huang E.J."/>
            <person name="Li L.F."/>
            <person name="Wei W."/>
            <person name="Gao Y.C."/>
            <person name="Liu J.Z."/>
            <person name="Shao H.Z."/>
            <person name="Wang X."/>
            <person name="Wang C.C."/>
            <person name="Yang T.C."/>
            <person name="Huo Q.B."/>
            <person name="Li W."/>
            <person name="Chen H.Y."/>
            <person name="Chen S.E."/>
            <person name="Zhou L.G."/>
            <person name="Ni X.B."/>
            <person name="Tian J.H."/>
            <person name="Sheng Y."/>
            <person name="Liu T."/>
            <person name="Pan Y.S."/>
            <person name="Xia L.Y."/>
            <person name="Li J."/>
            <person name="Zhao F."/>
            <person name="Cao W.C."/>
        </authorList>
    </citation>
    <scope>NUCLEOTIDE SEQUENCE [LARGE SCALE GENOMIC DNA]</scope>
    <source>
        <strain evidence="1">Iper-2018</strain>
    </source>
</reference>
<name>A0AC60QWX6_IXOPE</name>
<comment type="caution">
    <text evidence="1">The sequence shown here is derived from an EMBL/GenBank/DDBJ whole genome shotgun (WGS) entry which is preliminary data.</text>
</comment>
<accession>A0AC60QWX6</accession>
<dbReference type="Proteomes" id="UP000805193">
    <property type="component" value="Unassembled WGS sequence"/>
</dbReference>
<gene>
    <name evidence="1" type="ORF">HPB47_014411</name>
</gene>
<keyword evidence="2" id="KW-1185">Reference proteome</keyword>
<dbReference type="EMBL" id="JABSTQ010002764">
    <property type="protein sequence ID" value="KAG0443895.1"/>
    <property type="molecule type" value="Genomic_DNA"/>
</dbReference>
<feature type="non-terminal residue" evidence="1">
    <location>
        <position position="1"/>
    </location>
</feature>
<proteinExistence type="predicted"/>
<evidence type="ECO:0000313" key="2">
    <source>
        <dbReference type="Proteomes" id="UP000805193"/>
    </source>
</evidence>
<protein>
    <submittedName>
        <fullName evidence="1">Uncharacterized protein</fullName>
    </submittedName>
</protein>
<organism evidence="1 2">
    <name type="scientific">Ixodes persulcatus</name>
    <name type="common">Taiga tick</name>
    <dbReference type="NCBI Taxonomy" id="34615"/>
    <lineage>
        <taxon>Eukaryota</taxon>
        <taxon>Metazoa</taxon>
        <taxon>Ecdysozoa</taxon>
        <taxon>Arthropoda</taxon>
        <taxon>Chelicerata</taxon>
        <taxon>Arachnida</taxon>
        <taxon>Acari</taxon>
        <taxon>Parasitiformes</taxon>
        <taxon>Ixodida</taxon>
        <taxon>Ixodoidea</taxon>
        <taxon>Ixodidae</taxon>
        <taxon>Ixodinae</taxon>
        <taxon>Ixodes</taxon>
    </lineage>
</organism>